<dbReference type="AlphaFoldDB" id="A0A176S1F4"/>
<accession>A0A176S1F4</accession>
<feature type="region of interest" description="Disordered" evidence="1">
    <location>
        <begin position="185"/>
        <end position="224"/>
    </location>
</feature>
<sequence length="248" mass="28747">MREFLRELTDQLNYLKPDTPVSYDIKAYGEITDFKQQNYRVALFDNIYGSTKKSHHSLKNSDFIDTSSDFLLRCICETPYKYRLKKHNLSDANLQRKYFAKYHISFIDTEESDPNSEAIKTIFLFEPKIIVEFKFTGQFKSSTIDLIVTNFAELGKKVVYSLQPKEINETFLDELAKYITRQPHHLNLRQKNPSPNRNASPPQKEDVQSGVRTQKADGIKRGDNQPVAKTLRQIMLMGFESCPGSRMA</sequence>
<feature type="compositionally biased region" description="Basic and acidic residues" evidence="1">
    <location>
        <begin position="214"/>
        <end position="223"/>
    </location>
</feature>
<comment type="caution">
    <text evidence="2">The sequence shown here is derived from an EMBL/GenBank/DDBJ whole genome shotgun (WGS) entry which is preliminary data.</text>
</comment>
<feature type="non-terminal residue" evidence="2">
    <location>
        <position position="248"/>
    </location>
</feature>
<organism evidence="2 3">
    <name type="scientific">Candidatus Thiomargarita nelsonii</name>
    <dbReference type="NCBI Taxonomy" id="1003181"/>
    <lineage>
        <taxon>Bacteria</taxon>
        <taxon>Pseudomonadati</taxon>
        <taxon>Pseudomonadota</taxon>
        <taxon>Gammaproteobacteria</taxon>
        <taxon>Thiotrichales</taxon>
        <taxon>Thiotrichaceae</taxon>
        <taxon>Thiomargarita</taxon>
    </lineage>
</organism>
<feature type="compositionally biased region" description="Polar residues" evidence="1">
    <location>
        <begin position="189"/>
        <end position="201"/>
    </location>
</feature>
<evidence type="ECO:0000313" key="3">
    <source>
        <dbReference type="Proteomes" id="UP000076962"/>
    </source>
</evidence>
<reference evidence="2 3" key="1">
    <citation type="submission" date="2016-05" db="EMBL/GenBank/DDBJ databases">
        <title>Single-cell genome of chain-forming Candidatus Thiomargarita nelsonii and comparison to other large sulfur-oxidizing bacteria.</title>
        <authorList>
            <person name="Winkel M."/>
            <person name="Salman V."/>
            <person name="Woyke T."/>
            <person name="Schulz-Vogt H."/>
            <person name="Richter M."/>
            <person name="Flood B."/>
            <person name="Bailey J."/>
            <person name="Amann R."/>
            <person name="Mussmann M."/>
        </authorList>
    </citation>
    <scope>NUCLEOTIDE SEQUENCE [LARGE SCALE GENOMIC DNA]</scope>
    <source>
        <strain evidence="2 3">THI036</strain>
    </source>
</reference>
<gene>
    <name evidence="2" type="ORF">THIOM_002318</name>
</gene>
<keyword evidence="3" id="KW-1185">Reference proteome</keyword>
<name>A0A176S1F4_9GAMM</name>
<proteinExistence type="predicted"/>
<evidence type="ECO:0000313" key="2">
    <source>
        <dbReference type="EMBL" id="OAD21902.1"/>
    </source>
</evidence>
<dbReference type="EMBL" id="LUTY01001306">
    <property type="protein sequence ID" value="OAD21902.1"/>
    <property type="molecule type" value="Genomic_DNA"/>
</dbReference>
<evidence type="ECO:0000256" key="1">
    <source>
        <dbReference type="SAM" id="MobiDB-lite"/>
    </source>
</evidence>
<dbReference type="Proteomes" id="UP000076962">
    <property type="component" value="Unassembled WGS sequence"/>
</dbReference>
<protein>
    <submittedName>
        <fullName evidence="2">Uncharacterized protein</fullName>
    </submittedName>
</protein>